<gene>
    <name evidence="1" type="ORF">SAMN05421769_0512</name>
</gene>
<evidence type="ECO:0000313" key="2">
    <source>
        <dbReference type="Proteomes" id="UP000184782"/>
    </source>
</evidence>
<name>A0A1N6EMA4_9FLAO</name>
<organism evidence="1 2">
    <name type="scientific">Chryseobacterium scophthalmum</name>
    <dbReference type="NCBI Taxonomy" id="59733"/>
    <lineage>
        <taxon>Bacteria</taxon>
        <taxon>Pseudomonadati</taxon>
        <taxon>Bacteroidota</taxon>
        <taxon>Flavobacteriia</taxon>
        <taxon>Flavobacteriales</taxon>
        <taxon>Weeksellaceae</taxon>
        <taxon>Chryseobacterium group</taxon>
        <taxon>Chryseobacterium</taxon>
    </lineage>
</organism>
<keyword evidence="2" id="KW-1185">Reference proteome</keyword>
<dbReference type="AlphaFoldDB" id="A0A1N6EMA4"/>
<dbReference type="EMBL" id="FSRQ01000001">
    <property type="protein sequence ID" value="SIN84164.1"/>
    <property type="molecule type" value="Genomic_DNA"/>
</dbReference>
<evidence type="ECO:0000313" key="1">
    <source>
        <dbReference type="EMBL" id="SIN84164.1"/>
    </source>
</evidence>
<sequence length="31" mass="3669">MDNRVYVNFNKETKVVATLMTFKNLAFITLF</sequence>
<reference evidence="2" key="1">
    <citation type="submission" date="2016-12" db="EMBL/GenBank/DDBJ databases">
        <authorList>
            <person name="Varghese N."/>
            <person name="Submissions S."/>
        </authorList>
    </citation>
    <scope>NUCLEOTIDE SEQUENCE [LARGE SCALE GENOMIC DNA]</scope>
    <source>
        <strain evidence="2">DSM 16779</strain>
    </source>
</reference>
<proteinExistence type="predicted"/>
<accession>A0A1N6EMA4</accession>
<dbReference type="Proteomes" id="UP000184782">
    <property type="component" value="Unassembled WGS sequence"/>
</dbReference>
<dbReference type="STRING" id="59733.SAMN05421769_0512"/>
<protein>
    <submittedName>
        <fullName evidence="1">Uncharacterized protein</fullName>
    </submittedName>
</protein>